<dbReference type="InterPro" id="IPR002052">
    <property type="entry name" value="DNA_methylase_N6_adenine_CS"/>
</dbReference>
<evidence type="ECO:0000256" key="4">
    <source>
        <dbReference type="ARBA" id="ARBA00022691"/>
    </source>
</evidence>
<evidence type="ECO:0000256" key="1">
    <source>
        <dbReference type="ARBA" id="ARBA00011900"/>
    </source>
</evidence>
<protein>
    <recommendedName>
        <fullName evidence="1">site-specific DNA-methyltransferase (adenine-specific)</fullName>
        <ecNumber evidence="1">2.1.1.72</ecNumber>
    </recommendedName>
</protein>
<dbReference type="EMBL" id="SIJK02000141">
    <property type="protein sequence ID" value="MBP1469018.1"/>
    <property type="molecule type" value="Genomic_DNA"/>
</dbReference>
<dbReference type="EC" id="2.1.1.72" evidence="1"/>
<dbReference type="InterPro" id="IPR029063">
    <property type="entry name" value="SAM-dependent_MTases_sf"/>
</dbReference>
<organism evidence="7 8">
    <name type="scientific">Candidatus Chloroploca mongolica</name>
    <dbReference type="NCBI Taxonomy" id="2528176"/>
    <lineage>
        <taxon>Bacteria</taxon>
        <taxon>Bacillati</taxon>
        <taxon>Chloroflexota</taxon>
        <taxon>Chloroflexia</taxon>
        <taxon>Chloroflexales</taxon>
        <taxon>Chloroflexineae</taxon>
        <taxon>Oscillochloridaceae</taxon>
        <taxon>Candidatus Chloroploca</taxon>
    </lineage>
</organism>
<dbReference type="InterPro" id="IPR050953">
    <property type="entry name" value="N4_N6_ade-DNA_methylase"/>
</dbReference>
<keyword evidence="4" id="KW-0949">S-adenosyl-L-methionine</keyword>
<dbReference type="InterPro" id="IPR011639">
    <property type="entry name" value="MethylTrfase_TaqI-like_dom"/>
</dbReference>
<accession>A0ABS4DHV8</accession>
<sequence length="906" mass="101553">MQQKEAALLSIRVVDPACGSGAFLLAAARRLGRELARVRAGEDQPSPAQFRRAVRDVIRRCIFGVDLNPLAVDLCKLSLWIEGHAAGLPLSFLDHHIRHGNSLVGATRELVAQGLPDDAYKPVTGDDKATASSFRKRNKQERELHLKQGLVQQDLFAATAAAEASLAEALRALDEAADDSVSAVRTRAARYAALRRQAYAERAKFDLWTAAFFQPLTPENARYVPTSKDLIDFDPAGEKTLMAAPIAEEVGFFHWELEFPQVFDLEGKGEKAKGKGEKAKGKGEDDADAALVPLAFGLWPSHGFDVVLGNPPWERIKLQEQEHFVDVPAIREAANKAARDKAITAWRNGDERQRARIALFDVAKQRAEAESRFVRVSGRFPLTAVGDVNTYALFAEHFRTLLAPTGRAGIIVPTGIATDDSTKAFFGDLVKQHQLINCYDFENREAIFPGVHRSYKFALLTMGTTSAPTRFLFFATNVNHLADPQRSFLLTPEEIRLINPNTRTAPVFRTNQDAELTKKIYRRAPVLVDERQRAKGKGQKEEDSGNPWGVRFMAMFHMANDSHLFQTAPGDGLVPLYEAKLLHQFTHRWATYASVPQRHGGTEQGAHDLSPAELADPTVSITPRYWVPTNAVAERLAGRWERGWLLGFRNVVRNTDERTAIFSVLPLVAVGHSAPLMFFDNKVSSTTLSCLVAIFNSLPFDYIVRQKVGGVNFTFGYINQLPVLPPSAFSPADIAYIVPRVVELVYTAWDIKAFAEDVWEEVKRQKEKGKSEEERAWAEGLLHELVYRNVACNRDAPLDRFPMPPGISADGSVDFSLLPSTFCLPPYRWNDERRAQARAELDARIAKLYGLTRDELRYILDPHDVYGPDFPGETFRVLKEKETKLYGEYRTRRLVLEAWDRKNDNH</sequence>
<evidence type="ECO:0000313" key="8">
    <source>
        <dbReference type="Proteomes" id="UP001193081"/>
    </source>
</evidence>
<evidence type="ECO:0000313" key="7">
    <source>
        <dbReference type="EMBL" id="MBP1469018.1"/>
    </source>
</evidence>
<comment type="caution">
    <text evidence="7">The sequence shown here is derived from an EMBL/GenBank/DDBJ whole genome shotgun (WGS) entry which is preliminary data.</text>
</comment>
<comment type="catalytic activity">
    <reaction evidence="5">
        <text>a 2'-deoxyadenosine in DNA + S-adenosyl-L-methionine = an N(6)-methyl-2'-deoxyadenosine in DNA + S-adenosyl-L-homocysteine + H(+)</text>
        <dbReference type="Rhea" id="RHEA:15197"/>
        <dbReference type="Rhea" id="RHEA-COMP:12418"/>
        <dbReference type="Rhea" id="RHEA-COMP:12419"/>
        <dbReference type="ChEBI" id="CHEBI:15378"/>
        <dbReference type="ChEBI" id="CHEBI:57856"/>
        <dbReference type="ChEBI" id="CHEBI:59789"/>
        <dbReference type="ChEBI" id="CHEBI:90615"/>
        <dbReference type="ChEBI" id="CHEBI:90616"/>
        <dbReference type="EC" id="2.1.1.72"/>
    </reaction>
</comment>
<dbReference type="Pfam" id="PF07669">
    <property type="entry name" value="Eco57I"/>
    <property type="match status" value="1"/>
</dbReference>
<evidence type="ECO:0000256" key="2">
    <source>
        <dbReference type="ARBA" id="ARBA00022603"/>
    </source>
</evidence>
<evidence type="ECO:0000256" key="3">
    <source>
        <dbReference type="ARBA" id="ARBA00022679"/>
    </source>
</evidence>
<dbReference type="Gene3D" id="3.40.50.150">
    <property type="entry name" value="Vaccinia Virus protein VP39"/>
    <property type="match status" value="2"/>
</dbReference>
<keyword evidence="8" id="KW-1185">Reference proteome</keyword>
<dbReference type="PROSITE" id="PS00092">
    <property type="entry name" value="N6_MTASE"/>
    <property type="match status" value="1"/>
</dbReference>
<reference evidence="7 8" key="1">
    <citation type="submission" date="2021-03" db="EMBL/GenBank/DDBJ databases">
        <authorList>
            <person name="Grouzdev D.S."/>
        </authorList>
    </citation>
    <scope>NUCLEOTIDE SEQUENCE [LARGE SCALE GENOMIC DNA]</scope>
    <source>
        <strain evidence="7 8">M50-1</strain>
    </source>
</reference>
<dbReference type="SUPFAM" id="SSF53335">
    <property type="entry name" value="S-adenosyl-L-methionine-dependent methyltransferases"/>
    <property type="match status" value="1"/>
</dbReference>
<dbReference type="PRINTS" id="PR00507">
    <property type="entry name" value="N12N6MTFRASE"/>
</dbReference>
<evidence type="ECO:0000256" key="5">
    <source>
        <dbReference type="ARBA" id="ARBA00047942"/>
    </source>
</evidence>
<keyword evidence="3" id="KW-0808">Transferase</keyword>
<name>A0ABS4DHV8_9CHLR</name>
<dbReference type="PANTHER" id="PTHR33841:SF1">
    <property type="entry name" value="DNA METHYLTRANSFERASE A"/>
    <property type="match status" value="1"/>
</dbReference>
<feature type="domain" description="Type II methyltransferase M.TaqI-like" evidence="6">
    <location>
        <begin position="61"/>
        <end position="326"/>
    </location>
</feature>
<evidence type="ECO:0000259" key="6">
    <source>
        <dbReference type="Pfam" id="PF07669"/>
    </source>
</evidence>
<keyword evidence="2" id="KW-0489">Methyltransferase</keyword>
<gene>
    <name evidence="7" type="ORF">EYB53_025135</name>
</gene>
<dbReference type="Proteomes" id="UP001193081">
    <property type="component" value="Unassembled WGS sequence"/>
</dbReference>
<proteinExistence type="predicted"/>
<dbReference type="PANTHER" id="PTHR33841">
    <property type="entry name" value="DNA METHYLTRANSFERASE YEEA-RELATED"/>
    <property type="match status" value="1"/>
</dbReference>